<comment type="caution">
    <text evidence="1">The sequence shown here is derived from an EMBL/GenBank/DDBJ whole genome shotgun (WGS) entry which is preliminary data.</text>
</comment>
<dbReference type="Proteomes" id="UP001189429">
    <property type="component" value="Unassembled WGS sequence"/>
</dbReference>
<reference evidence="1" key="1">
    <citation type="submission" date="2023-10" db="EMBL/GenBank/DDBJ databases">
        <authorList>
            <person name="Chen Y."/>
            <person name="Shah S."/>
            <person name="Dougan E. K."/>
            <person name="Thang M."/>
            <person name="Chan C."/>
        </authorList>
    </citation>
    <scope>NUCLEOTIDE SEQUENCE [LARGE SCALE GENOMIC DNA]</scope>
</reference>
<evidence type="ECO:0000313" key="2">
    <source>
        <dbReference type="Proteomes" id="UP001189429"/>
    </source>
</evidence>
<organism evidence="1 2">
    <name type="scientific">Prorocentrum cordatum</name>
    <dbReference type="NCBI Taxonomy" id="2364126"/>
    <lineage>
        <taxon>Eukaryota</taxon>
        <taxon>Sar</taxon>
        <taxon>Alveolata</taxon>
        <taxon>Dinophyceae</taxon>
        <taxon>Prorocentrales</taxon>
        <taxon>Prorocentraceae</taxon>
        <taxon>Prorocentrum</taxon>
    </lineage>
</organism>
<name>A0ABN9WAW0_9DINO</name>
<dbReference type="EMBL" id="CAUYUJ010018281">
    <property type="protein sequence ID" value="CAK0882259.1"/>
    <property type="molecule type" value="Genomic_DNA"/>
</dbReference>
<proteinExistence type="predicted"/>
<sequence length="210" mass="24158">MGKRAVWPPNGKVKVETLSQSLHADGWLELGELPEWEVFDVAEKYHAEYHDRITRLLERERPRWFEDVDEHRNVRPGQVVARELSRRFEPKGLHISAVHPSVSDDESLDYPATGPRFYVSVIPAAMRRGPAPPPPDDVVCLLWPDPQDRCKPWITELGWVMTPQNPMHRRCTQTSRLVLTRSRIPGETAWVAFTTSFGSLTAPQTVRHRL</sequence>
<gene>
    <name evidence="1" type="ORF">PCOR1329_LOCUS64830</name>
</gene>
<protein>
    <submittedName>
        <fullName evidence="1">Uncharacterized protein</fullName>
    </submittedName>
</protein>
<evidence type="ECO:0000313" key="1">
    <source>
        <dbReference type="EMBL" id="CAK0882259.1"/>
    </source>
</evidence>
<accession>A0ABN9WAW0</accession>
<keyword evidence="2" id="KW-1185">Reference proteome</keyword>